<sequence length="93" mass="10388">MTLKGNKITVEVETQEGKLTTIAFTNHQNGDVIRTDKLFAIKDTDDKLTPSTDFVVDRFEEEHGSINLILKNKDFMVSSAISLDDPHAYSTVS</sequence>
<organism evidence="1 2">
    <name type="scientific">Aeromonas allosaccharophila</name>
    <dbReference type="NCBI Taxonomy" id="656"/>
    <lineage>
        <taxon>Bacteria</taxon>
        <taxon>Pseudomonadati</taxon>
        <taxon>Pseudomonadota</taxon>
        <taxon>Gammaproteobacteria</taxon>
        <taxon>Aeromonadales</taxon>
        <taxon>Aeromonadaceae</taxon>
        <taxon>Aeromonas</taxon>
    </lineage>
</organism>
<evidence type="ECO:0000313" key="2">
    <source>
        <dbReference type="Proteomes" id="UP001213721"/>
    </source>
</evidence>
<proteinExistence type="predicted"/>
<dbReference type="Proteomes" id="UP001213721">
    <property type="component" value="Chromosome"/>
</dbReference>
<reference evidence="1" key="1">
    <citation type="submission" date="2023-02" db="EMBL/GenBank/DDBJ databases">
        <title>The sequence of Aeromonas allosaccharophila K520.</title>
        <authorList>
            <person name="Luo X."/>
        </authorList>
    </citation>
    <scope>NUCLEOTIDE SEQUENCE</scope>
    <source>
        <strain evidence="1">K520</strain>
    </source>
</reference>
<dbReference type="EMBL" id="CP118988">
    <property type="protein sequence ID" value="WED77610.1"/>
    <property type="molecule type" value="Genomic_DNA"/>
</dbReference>
<evidence type="ECO:0000313" key="1">
    <source>
        <dbReference type="EMBL" id="WED77610.1"/>
    </source>
</evidence>
<accession>A0AAX3NX01</accession>
<dbReference type="AlphaFoldDB" id="A0AAX3NX01"/>
<name>A0AAX3NX01_9GAMM</name>
<dbReference type="RefSeq" id="WP_275057545.1">
    <property type="nucleotide sequence ID" value="NZ_CP118988.1"/>
</dbReference>
<protein>
    <submittedName>
        <fullName evidence="1">Uncharacterized protein</fullName>
    </submittedName>
</protein>
<gene>
    <name evidence="1" type="ORF">PYU98_05010</name>
</gene>